<proteinExistence type="predicted"/>
<accession>X1EGW5</accession>
<dbReference type="EMBL" id="BART01032970">
    <property type="protein sequence ID" value="GAH16379.1"/>
    <property type="molecule type" value="Genomic_DNA"/>
</dbReference>
<reference evidence="1" key="1">
    <citation type="journal article" date="2014" name="Front. Microbiol.">
        <title>High frequency of phylogenetically diverse reductive dehalogenase-homologous genes in deep subseafloor sedimentary metagenomes.</title>
        <authorList>
            <person name="Kawai M."/>
            <person name="Futagami T."/>
            <person name="Toyoda A."/>
            <person name="Takaki Y."/>
            <person name="Nishi S."/>
            <person name="Hori S."/>
            <person name="Arai W."/>
            <person name="Tsubouchi T."/>
            <person name="Morono Y."/>
            <person name="Uchiyama I."/>
            <person name="Ito T."/>
            <person name="Fujiyama A."/>
            <person name="Inagaki F."/>
            <person name="Takami H."/>
        </authorList>
    </citation>
    <scope>NUCLEOTIDE SEQUENCE</scope>
    <source>
        <strain evidence="1">Expedition CK06-06</strain>
    </source>
</reference>
<evidence type="ECO:0000313" key="1">
    <source>
        <dbReference type="EMBL" id="GAH16379.1"/>
    </source>
</evidence>
<sequence>MSKKVIVMQSAPTLCPNCDHPVYEDVLEAVPAWGAALIKHVETIDLRYACVTKELKERVEDHNDRLNELENIPTETLIGLLEERVAANHVEIGELLKQVSALEHLHKLDMDYLHEKHKAEPEPHPMEDG</sequence>
<protein>
    <submittedName>
        <fullName evidence="1">Uncharacterized protein</fullName>
    </submittedName>
</protein>
<organism evidence="1">
    <name type="scientific">marine sediment metagenome</name>
    <dbReference type="NCBI Taxonomy" id="412755"/>
    <lineage>
        <taxon>unclassified sequences</taxon>
        <taxon>metagenomes</taxon>
        <taxon>ecological metagenomes</taxon>
    </lineage>
</organism>
<gene>
    <name evidence="1" type="ORF">S01H4_56817</name>
</gene>
<name>X1EGW5_9ZZZZ</name>
<dbReference type="AlphaFoldDB" id="X1EGW5"/>
<comment type="caution">
    <text evidence="1">The sequence shown here is derived from an EMBL/GenBank/DDBJ whole genome shotgun (WGS) entry which is preliminary data.</text>
</comment>